<keyword evidence="2" id="KW-1185">Reference proteome</keyword>
<comment type="caution">
    <text evidence="1">The sequence shown here is derived from an EMBL/GenBank/DDBJ whole genome shotgun (WGS) entry which is preliminary data.</text>
</comment>
<reference evidence="2" key="1">
    <citation type="submission" date="2022-10" db="EMBL/GenBank/DDBJ databases">
        <title>Genome assembly of Pristionchus species.</title>
        <authorList>
            <person name="Yoshida K."/>
            <person name="Sommer R.J."/>
        </authorList>
    </citation>
    <scope>NUCLEOTIDE SEQUENCE [LARGE SCALE GENOMIC DNA]</scope>
    <source>
        <strain evidence="2">RS5460</strain>
    </source>
</reference>
<gene>
    <name evidence="1" type="ORF">PMAYCL1PPCAC_04819</name>
</gene>
<protein>
    <submittedName>
        <fullName evidence="1">Uncharacterized protein</fullName>
    </submittedName>
</protein>
<sequence>MSFLPPLRCENVQKIVRVVAVHNGSITVNAFSNKSHHVMAAVLPIRYYENRESAPVAQPVKHGNNE</sequence>
<dbReference type="Proteomes" id="UP001328107">
    <property type="component" value="Unassembled WGS sequence"/>
</dbReference>
<feature type="non-terminal residue" evidence="1">
    <location>
        <position position="66"/>
    </location>
</feature>
<dbReference type="EMBL" id="BTRK01000002">
    <property type="protein sequence ID" value="GMR34624.1"/>
    <property type="molecule type" value="Genomic_DNA"/>
</dbReference>
<organism evidence="1 2">
    <name type="scientific">Pristionchus mayeri</name>
    <dbReference type="NCBI Taxonomy" id="1317129"/>
    <lineage>
        <taxon>Eukaryota</taxon>
        <taxon>Metazoa</taxon>
        <taxon>Ecdysozoa</taxon>
        <taxon>Nematoda</taxon>
        <taxon>Chromadorea</taxon>
        <taxon>Rhabditida</taxon>
        <taxon>Rhabditina</taxon>
        <taxon>Diplogasteromorpha</taxon>
        <taxon>Diplogasteroidea</taxon>
        <taxon>Neodiplogasteridae</taxon>
        <taxon>Pristionchus</taxon>
    </lineage>
</organism>
<proteinExistence type="predicted"/>
<dbReference type="AlphaFoldDB" id="A0AAN5CA97"/>
<accession>A0AAN5CA97</accession>
<name>A0AAN5CA97_9BILA</name>
<evidence type="ECO:0000313" key="1">
    <source>
        <dbReference type="EMBL" id="GMR34624.1"/>
    </source>
</evidence>
<evidence type="ECO:0000313" key="2">
    <source>
        <dbReference type="Proteomes" id="UP001328107"/>
    </source>
</evidence>